<comment type="caution">
    <text evidence="1">The sequence shown here is derived from an EMBL/GenBank/DDBJ whole genome shotgun (WGS) entry which is preliminary data.</text>
</comment>
<keyword evidence="2" id="KW-1185">Reference proteome</keyword>
<evidence type="ECO:0000313" key="1">
    <source>
        <dbReference type="EMBL" id="MEQ2291461.1"/>
    </source>
</evidence>
<evidence type="ECO:0000313" key="2">
    <source>
        <dbReference type="Proteomes" id="UP001469553"/>
    </source>
</evidence>
<protein>
    <submittedName>
        <fullName evidence="1">Uncharacterized protein</fullName>
    </submittedName>
</protein>
<dbReference type="EMBL" id="JAHRIP010029113">
    <property type="protein sequence ID" value="MEQ2291461.1"/>
    <property type="molecule type" value="Genomic_DNA"/>
</dbReference>
<organism evidence="1 2">
    <name type="scientific">Ameca splendens</name>
    <dbReference type="NCBI Taxonomy" id="208324"/>
    <lineage>
        <taxon>Eukaryota</taxon>
        <taxon>Metazoa</taxon>
        <taxon>Chordata</taxon>
        <taxon>Craniata</taxon>
        <taxon>Vertebrata</taxon>
        <taxon>Euteleostomi</taxon>
        <taxon>Actinopterygii</taxon>
        <taxon>Neopterygii</taxon>
        <taxon>Teleostei</taxon>
        <taxon>Neoteleostei</taxon>
        <taxon>Acanthomorphata</taxon>
        <taxon>Ovalentaria</taxon>
        <taxon>Atherinomorphae</taxon>
        <taxon>Cyprinodontiformes</taxon>
        <taxon>Goodeidae</taxon>
        <taxon>Ameca</taxon>
    </lineage>
</organism>
<sequence length="165" mass="18093">MPGGPVHIVDQPAMSTKLHAAFSLCWVSSPPGGEGFRLTRKSTQCGKGSMIWNRGVANCTEKRETVYCRVLAKLLHNCNQFSSSGSVPEDKMSQSTIVVSPWTTCSSSLVFTCWISATTIVSKGFLYSLQPVHYNLSTLQQHSPSALLHTKTVHPPQVLVFLQQQ</sequence>
<accession>A0ABV0YCK5</accession>
<name>A0ABV0YCK5_9TELE</name>
<gene>
    <name evidence="1" type="ORF">AMECASPLE_013616</name>
</gene>
<dbReference type="Proteomes" id="UP001469553">
    <property type="component" value="Unassembled WGS sequence"/>
</dbReference>
<reference evidence="1 2" key="1">
    <citation type="submission" date="2021-06" db="EMBL/GenBank/DDBJ databases">
        <authorList>
            <person name="Palmer J.M."/>
        </authorList>
    </citation>
    <scope>NUCLEOTIDE SEQUENCE [LARGE SCALE GENOMIC DNA]</scope>
    <source>
        <strain evidence="1 2">AS_MEX2019</strain>
        <tissue evidence="1">Muscle</tissue>
    </source>
</reference>
<proteinExistence type="predicted"/>